<reference evidence="1" key="2">
    <citation type="submission" date="2020-05" db="EMBL/GenBank/DDBJ databases">
        <authorList>
            <person name="Kim H.-S."/>
            <person name="Proctor R.H."/>
            <person name="Brown D.W."/>
        </authorList>
    </citation>
    <scope>NUCLEOTIDE SEQUENCE</scope>
    <source>
        <strain evidence="1">NRRL 20472</strain>
    </source>
</reference>
<dbReference type="PANTHER" id="PTHR42034:SF1">
    <property type="entry name" value="CONDENSATION DOMAIN-CONTAINING PROTEIN"/>
    <property type="match status" value="1"/>
</dbReference>
<evidence type="ECO:0000313" key="2">
    <source>
        <dbReference type="Proteomes" id="UP000622797"/>
    </source>
</evidence>
<sequence>MLQKWLESTFIVFQVSNALELQNSVKPIKQTTLYYVPKSSELVIRAHYHTVDGTGMDLLCYSFLNALAYPKKGITFGNEPSRLPPIMDEVLGYTLSSKKMKEKGQDLFWNHHVSNQPAIGPVSKLGAAPSGRFQNAEVVFSTKITALLVQVPQSRYTAMENFNLRPYLSKPYNSSKYAAAVYYAPHPNTMKLPATYRDIAASLSKYYKTRRPWKSPAISSVVCVILSCPPNLFTTPVPKVAPVSSLGVVEDFIHRECENGLKVKDFKFGADVVLGMFMIFIYIFQEQLRLIYRFNDGFEDPENTHMYLKKI</sequence>
<reference evidence="1" key="1">
    <citation type="journal article" date="2020" name="BMC Genomics">
        <title>Correction to: Identification and distribution of gene clusters required for synthesis of sphingolipid metabolism inhibitors in diverse species of the filamentous fungus Fusarium.</title>
        <authorList>
            <person name="Kim H.S."/>
            <person name="Lohmar J.M."/>
            <person name="Busman M."/>
            <person name="Brown D.W."/>
            <person name="Naumann T.A."/>
            <person name="Divon H.H."/>
            <person name="Lysoe E."/>
            <person name="Uhlig S."/>
            <person name="Proctor R.H."/>
        </authorList>
    </citation>
    <scope>NUCLEOTIDE SEQUENCE</scope>
    <source>
        <strain evidence="1">NRRL 20472</strain>
    </source>
</reference>
<dbReference type="AlphaFoldDB" id="A0A8H4U5Z7"/>
<keyword evidence="2" id="KW-1185">Reference proteome</keyword>
<dbReference type="OrthoDB" id="10000533at2759"/>
<organism evidence="1 2">
    <name type="scientific">Fusarium sarcochroum</name>
    <dbReference type="NCBI Taxonomy" id="1208366"/>
    <lineage>
        <taxon>Eukaryota</taxon>
        <taxon>Fungi</taxon>
        <taxon>Dikarya</taxon>
        <taxon>Ascomycota</taxon>
        <taxon>Pezizomycotina</taxon>
        <taxon>Sordariomycetes</taxon>
        <taxon>Hypocreomycetidae</taxon>
        <taxon>Hypocreales</taxon>
        <taxon>Nectriaceae</taxon>
        <taxon>Fusarium</taxon>
        <taxon>Fusarium lateritium species complex</taxon>
    </lineage>
</organism>
<proteinExistence type="predicted"/>
<evidence type="ECO:0000313" key="1">
    <source>
        <dbReference type="EMBL" id="KAF4970180.1"/>
    </source>
</evidence>
<name>A0A8H4U5Z7_9HYPO</name>
<comment type="caution">
    <text evidence="1">The sequence shown here is derived from an EMBL/GenBank/DDBJ whole genome shotgun (WGS) entry which is preliminary data.</text>
</comment>
<protein>
    <submittedName>
        <fullName evidence="1">Uncharacterized protein</fullName>
    </submittedName>
</protein>
<gene>
    <name evidence="1" type="ORF">FSARC_2777</name>
</gene>
<dbReference type="PANTHER" id="PTHR42034">
    <property type="entry name" value="CHROMOSOME 7, WHOLE GENOME SHOTGUN SEQUENCE-RELATED"/>
    <property type="match status" value="1"/>
</dbReference>
<dbReference type="EMBL" id="JABEXW010000135">
    <property type="protein sequence ID" value="KAF4970180.1"/>
    <property type="molecule type" value="Genomic_DNA"/>
</dbReference>
<accession>A0A8H4U5Z7</accession>
<dbReference type="Proteomes" id="UP000622797">
    <property type="component" value="Unassembled WGS sequence"/>
</dbReference>